<accession>A0A3M5V7D2</accession>
<evidence type="ECO:0000313" key="1">
    <source>
        <dbReference type="EMBL" id="RMU53956.1"/>
    </source>
</evidence>
<sequence length="99" mass="10860">MQVTVAVGSSAVQQYGFPAFFGQLRADRCMIERQVHSITRLGMRCLKIELRAGWQACAGAPQRDAGGRQAAQFQPRIGGRGVVLYFVHRLITHARCASA</sequence>
<comment type="caution">
    <text evidence="1">The sequence shown here is derived from an EMBL/GenBank/DDBJ whole genome shotgun (WGS) entry which is preliminary data.</text>
</comment>
<name>A0A3M5V7D2_PSESX</name>
<reference evidence="1 2" key="1">
    <citation type="submission" date="2018-08" db="EMBL/GenBank/DDBJ databases">
        <title>Recombination of ecologically and evolutionarily significant loci maintains genetic cohesion in the Pseudomonas syringae species complex.</title>
        <authorList>
            <person name="Dillon M."/>
            <person name="Thakur S."/>
            <person name="Almeida R.N.D."/>
            <person name="Weir B.S."/>
            <person name="Guttman D.S."/>
        </authorList>
    </citation>
    <scope>NUCLEOTIDE SEQUENCE [LARGE SCALE GENOMIC DNA]</scope>
    <source>
        <strain evidence="1 2">ICMP 14479</strain>
    </source>
</reference>
<dbReference type="Proteomes" id="UP000280395">
    <property type="component" value="Unassembled WGS sequence"/>
</dbReference>
<gene>
    <name evidence="1" type="ORF">ALP29_200050</name>
</gene>
<dbReference type="AlphaFoldDB" id="A0A3M5V7D2"/>
<protein>
    <submittedName>
        <fullName evidence="1">Uncharacterized protein</fullName>
    </submittedName>
</protein>
<dbReference type="EMBL" id="RBUA01000880">
    <property type="protein sequence ID" value="RMU53956.1"/>
    <property type="molecule type" value="Genomic_DNA"/>
</dbReference>
<organism evidence="1 2">
    <name type="scientific">Pseudomonas syringae pv. avii</name>
    <dbReference type="NCBI Taxonomy" id="663959"/>
    <lineage>
        <taxon>Bacteria</taxon>
        <taxon>Pseudomonadati</taxon>
        <taxon>Pseudomonadota</taxon>
        <taxon>Gammaproteobacteria</taxon>
        <taxon>Pseudomonadales</taxon>
        <taxon>Pseudomonadaceae</taxon>
        <taxon>Pseudomonas</taxon>
        <taxon>Pseudomonas syringae</taxon>
    </lineage>
</organism>
<evidence type="ECO:0000313" key="2">
    <source>
        <dbReference type="Proteomes" id="UP000280395"/>
    </source>
</evidence>
<proteinExistence type="predicted"/>